<evidence type="ECO:0000256" key="3">
    <source>
        <dbReference type="ARBA" id="ARBA00022840"/>
    </source>
</evidence>
<dbReference type="PANTHER" id="PTHR42855:SF2">
    <property type="entry name" value="DRUG RESISTANCE ABC TRANSPORTER,ATP-BINDING PROTEIN"/>
    <property type="match status" value="1"/>
</dbReference>
<dbReference type="SMART" id="SM00382">
    <property type="entry name" value="AAA"/>
    <property type="match status" value="2"/>
</dbReference>
<dbReference type="GO" id="GO:0005524">
    <property type="term" value="F:ATP binding"/>
    <property type="evidence" value="ECO:0007669"/>
    <property type="project" value="UniProtKB-KW"/>
</dbReference>
<sequence>MILLQASNVARHFGAEILFDQVNLEVKSGARIGLVGRNGAGKSTLLHILAGIEEPDEGRISKRKDLTVGFLDQHTGLESERTIMEEMLAVFEPVIELEKNMRRTEERISQLDPASEEYQDVMTQYDNMQVRFRQLGGYSYQSDIRMVLHGFRFYEEDFDKPINTLSGGQKTRLALAKLLLEKKDLLILDEPTNHLDIDTLSWLENFLKNYQGALLIVSHDRYFLDHVITEVYEVSMQNVQHFPGNYSTYLDLKAEQIQRQWKEYEKQQKKISEMEDFIQKNLVRASTTKRAQSRRKKLQKMDKIEKPEEDNQSASFSFQTERSSGDIVLQTDNLAIGYPAAPPLASHIDLDIRKGDRIALVGPNGVGKTTLLKTLTDQLAPLVGHISHGTKVDIGYYDQEQLHLNHQKSILMELWDDHPHVDEVTIRTLLGNFLFSGEDVEKRIGTLSGGERARVALAKLAIEQNNCLILDEPTNHLDIDSKEVLENALSDFDGTLLFVSHDRYFINRIANKVYEINPDGITVYLGDYDYYLQKKEELEALANLAQDQPETSSAEPSSVTSATLDRQALKERQSKHRKLTRRSNEIENQLTEIEEAIAHLADELSEPDIYQKPERLQELTDRTQALEAQQLKLMEEWEELQETLETLAVD</sequence>
<dbReference type="InterPro" id="IPR051309">
    <property type="entry name" value="ABCF_ATPase"/>
</dbReference>
<feature type="region of interest" description="Disordered" evidence="4">
    <location>
        <begin position="545"/>
        <end position="583"/>
    </location>
</feature>
<dbReference type="InterPro" id="IPR032524">
    <property type="entry name" value="ABC_tran_C"/>
</dbReference>
<evidence type="ECO:0000313" key="7">
    <source>
        <dbReference type="Proteomes" id="UP000190409"/>
    </source>
</evidence>
<dbReference type="Proteomes" id="UP000190409">
    <property type="component" value="Unassembled WGS sequence"/>
</dbReference>
<dbReference type="FunFam" id="3.40.50.300:FF:000011">
    <property type="entry name" value="Putative ABC transporter ATP-binding component"/>
    <property type="match status" value="1"/>
</dbReference>
<dbReference type="InterPro" id="IPR017871">
    <property type="entry name" value="ABC_transporter-like_CS"/>
</dbReference>
<evidence type="ECO:0000256" key="4">
    <source>
        <dbReference type="SAM" id="MobiDB-lite"/>
    </source>
</evidence>
<comment type="caution">
    <text evidence="6">The sequence shown here is derived from an EMBL/GenBank/DDBJ whole genome shotgun (WGS) entry which is preliminary data.</text>
</comment>
<dbReference type="Gene3D" id="1.10.287.380">
    <property type="entry name" value="Valyl-tRNA synthetase, C-terminal domain"/>
    <property type="match status" value="1"/>
</dbReference>
<dbReference type="AlphaFoldDB" id="A0A1S8KNQ9"/>
<evidence type="ECO:0000313" key="6">
    <source>
        <dbReference type="EMBL" id="OOL81384.1"/>
    </source>
</evidence>
<dbReference type="FunFam" id="3.40.50.300:FF:000309">
    <property type="entry name" value="ABC transporter ATP-binding protein"/>
    <property type="match status" value="1"/>
</dbReference>
<organism evidence="6 7">
    <name type="scientific">Dolosigranulum pigrum</name>
    <dbReference type="NCBI Taxonomy" id="29394"/>
    <lineage>
        <taxon>Bacteria</taxon>
        <taxon>Bacillati</taxon>
        <taxon>Bacillota</taxon>
        <taxon>Bacilli</taxon>
        <taxon>Lactobacillales</taxon>
        <taxon>Carnobacteriaceae</taxon>
        <taxon>Dolosigranulum</taxon>
    </lineage>
</organism>
<dbReference type="InterPro" id="IPR027417">
    <property type="entry name" value="P-loop_NTPase"/>
</dbReference>
<feature type="region of interest" description="Disordered" evidence="4">
    <location>
        <begin position="287"/>
        <end position="317"/>
    </location>
</feature>
<dbReference type="PROSITE" id="PS50893">
    <property type="entry name" value="ABC_TRANSPORTER_2"/>
    <property type="match status" value="2"/>
</dbReference>
<evidence type="ECO:0000256" key="2">
    <source>
        <dbReference type="ARBA" id="ARBA00022741"/>
    </source>
</evidence>
<keyword evidence="3 6" id="KW-0067">ATP-binding</keyword>
<protein>
    <submittedName>
        <fullName evidence="6">Multidrug ABC transporter ATP-binding protein</fullName>
    </submittedName>
</protein>
<dbReference type="InterPro" id="IPR003439">
    <property type="entry name" value="ABC_transporter-like_ATP-bd"/>
</dbReference>
<accession>A0A1S8KNQ9</accession>
<keyword evidence="1" id="KW-0677">Repeat</keyword>
<dbReference type="InterPro" id="IPR037118">
    <property type="entry name" value="Val-tRNA_synth_C_sf"/>
</dbReference>
<dbReference type="EMBL" id="MUYF01000003">
    <property type="protein sequence ID" value="OOL81384.1"/>
    <property type="molecule type" value="Genomic_DNA"/>
</dbReference>
<feature type="compositionally biased region" description="Polar residues" evidence="4">
    <location>
        <begin position="545"/>
        <end position="564"/>
    </location>
</feature>
<dbReference type="PROSITE" id="PS00211">
    <property type="entry name" value="ABC_TRANSPORTER_1"/>
    <property type="match status" value="2"/>
</dbReference>
<dbReference type="InterPro" id="IPR032781">
    <property type="entry name" value="ABC_tran_Xtn"/>
</dbReference>
<evidence type="ECO:0000256" key="1">
    <source>
        <dbReference type="ARBA" id="ARBA00022737"/>
    </source>
</evidence>
<dbReference type="GO" id="GO:0016887">
    <property type="term" value="F:ATP hydrolysis activity"/>
    <property type="evidence" value="ECO:0007669"/>
    <property type="project" value="InterPro"/>
</dbReference>
<dbReference type="SUPFAM" id="SSF52540">
    <property type="entry name" value="P-loop containing nucleoside triphosphate hydrolases"/>
    <property type="match status" value="2"/>
</dbReference>
<evidence type="ECO:0000259" key="5">
    <source>
        <dbReference type="PROSITE" id="PS50893"/>
    </source>
</evidence>
<keyword evidence="2" id="KW-0547">Nucleotide-binding</keyword>
<dbReference type="Pfam" id="PF16326">
    <property type="entry name" value="ABC_tran_CTD"/>
    <property type="match status" value="1"/>
</dbReference>
<name>A0A1S8KNQ9_9LACT</name>
<dbReference type="CDD" id="cd03221">
    <property type="entry name" value="ABCF_EF-3"/>
    <property type="match status" value="2"/>
</dbReference>
<feature type="domain" description="ABC transporter" evidence="5">
    <location>
        <begin position="4"/>
        <end position="261"/>
    </location>
</feature>
<dbReference type="Gene3D" id="3.40.50.300">
    <property type="entry name" value="P-loop containing nucleotide triphosphate hydrolases"/>
    <property type="match status" value="2"/>
</dbReference>
<proteinExistence type="predicted"/>
<reference evidence="6 7" key="1">
    <citation type="submission" date="2017-01" db="EMBL/GenBank/DDBJ databases">
        <title>Complete Genome Sequence of Dolosigranulum pigrum isolated from a Patient with interstitial lung disease.</title>
        <authorList>
            <person name="Mukhopadhyay R."/>
            <person name="Joaquin J."/>
            <person name="Hogue R."/>
            <person name="Fitzgerald S."/>
            <person name="Jospin G."/>
            <person name="Eisen J.A."/>
            <person name="Chaturvedi V."/>
        </authorList>
    </citation>
    <scope>NUCLEOTIDE SEQUENCE [LARGE SCALE GENOMIC DNA]</scope>
    <source>
        <strain evidence="6 7">15S00348</strain>
    </source>
</reference>
<dbReference type="InterPro" id="IPR003593">
    <property type="entry name" value="AAA+_ATPase"/>
</dbReference>
<dbReference type="GO" id="GO:0003677">
    <property type="term" value="F:DNA binding"/>
    <property type="evidence" value="ECO:0007669"/>
    <property type="project" value="InterPro"/>
</dbReference>
<dbReference type="PANTHER" id="PTHR42855">
    <property type="entry name" value="ABC TRANSPORTER ATP-BINDING SUBUNIT"/>
    <property type="match status" value="1"/>
</dbReference>
<gene>
    <name evidence="6" type="ORF">BWX42_06280</name>
</gene>
<dbReference type="Pfam" id="PF12848">
    <property type="entry name" value="ABC_tran_Xtn"/>
    <property type="match status" value="1"/>
</dbReference>
<dbReference type="Pfam" id="PF00005">
    <property type="entry name" value="ABC_tran"/>
    <property type="match status" value="2"/>
</dbReference>
<feature type="domain" description="ABC transporter" evidence="5">
    <location>
        <begin position="329"/>
        <end position="544"/>
    </location>
</feature>